<keyword evidence="5 7" id="KW-1133">Transmembrane helix</keyword>
<feature type="transmembrane region" description="Helical" evidence="7">
    <location>
        <begin position="36"/>
        <end position="55"/>
    </location>
</feature>
<keyword evidence="4 7" id="KW-0812">Transmembrane</keyword>
<feature type="transmembrane region" description="Helical" evidence="7">
    <location>
        <begin position="341"/>
        <end position="360"/>
    </location>
</feature>
<evidence type="ECO:0000256" key="6">
    <source>
        <dbReference type="ARBA" id="ARBA00023136"/>
    </source>
</evidence>
<name>A0A7W8VCV7_9ACTN</name>
<dbReference type="PROSITE" id="PS00217">
    <property type="entry name" value="SUGAR_TRANSPORT_2"/>
    <property type="match status" value="1"/>
</dbReference>
<reference evidence="9 10" key="1">
    <citation type="submission" date="2020-08" db="EMBL/GenBank/DDBJ databases">
        <title>Sequencing the genomes of 1000 actinobacteria strains.</title>
        <authorList>
            <person name="Klenk H.-P."/>
        </authorList>
    </citation>
    <scope>NUCLEOTIDE SEQUENCE [LARGE SCALE GENOMIC DNA]</scope>
    <source>
        <strain evidence="9 10">DSM 44551</strain>
    </source>
</reference>
<dbReference type="Pfam" id="PF00083">
    <property type="entry name" value="Sugar_tr"/>
    <property type="match status" value="1"/>
</dbReference>
<feature type="transmembrane region" description="Helical" evidence="7">
    <location>
        <begin position="61"/>
        <end position="85"/>
    </location>
</feature>
<evidence type="ECO:0000313" key="9">
    <source>
        <dbReference type="EMBL" id="MBB5431622.1"/>
    </source>
</evidence>
<feature type="transmembrane region" description="Helical" evidence="7">
    <location>
        <begin position="317"/>
        <end position="335"/>
    </location>
</feature>
<feature type="domain" description="Major facilitator superfamily (MFS) profile" evidence="8">
    <location>
        <begin position="24"/>
        <end position="434"/>
    </location>
</feature>
<feature type="transmembrane region" description="Helical" evidence="7">
    <location>
        <begin position="408"/>
        <end position="430"/>
    </location>
</feature>
<keyword evidence="3" id="KW-1003">Cell membrane</keyword>
<dbReference type="RefSeq" id="WP_184391306.1">
    <property type="nucleotide sequence ID" value="NZ_BAAAJD010000009.1"/>
</dbReference>
<keyword evidence="2" id="KW-0813">Transport</keyword>
<proteinExistence type="predicted"/>
<protein>
    <submittedName>
        <fullName evidence="9">MFS family permease</fullName>
    </submittedName>
</protein>
<feature type="transmembrane region" description="Helical" evidence="7">
    <location>
        <begin position="127"/>
        <end position="150"/>
    </location>
</feature>
<dbReference type="InterPro" id="IPR005828">
    <property type="entry name" value="MFS_sugar_transport-like"/>
</dbReference>
<dbReference type="PROSITE" id="PS50850">
    <property type="entry name" value="MFS"/>
    <property type="match status" value="1"/>
</dbReference>
<evidence type="ECO:0000256" key="2">
    <source>
        <dbReference type="ARBA" id="ARBA00022448"/>
    </source>
</evidence>
<dbReference type="CDD" id="cd17369">
    <property type="entry name" value="MFS_ShiA_like"/>
    <property type="match status" value="1"/>
</dbReference>
<keyword evidence="10" id="KW-1185">Reference proteome</keyword>
<dbReference type="Proteomes" id="UP000572635">
    <property type="component" value="Unassembled WGS sequence"/>
</dbReference>
<comment type="subcellular location">
    <subcellularLocation>
        <location evidence="1">Cell membrane</location>
        <topology evidence="1">Multi-pass membrane protein</topology>
    </subcellularLocation>
</comment>
<dbReference type="InterPro" id="IPR005829">
    <property type="entry name" value="Sugar_transporter_CS"/>
</dbReference>
<evidence type="ECO:0000313" key="10">
    <source>
        <dbReference type="Proteomes" id="UP000572635"/>
    </source>
</evidence>
<dbReference type="SUPFAM" id="SSF103473">
    <property type="entry name" value="MFS general substrate transporter"/>
    <property type="match status" value="1"/>
</dbReference>
<feature type="transmembrane region" description="Helical" evidence="7">
    <location>
        <begin position="97"/>
        <end position="121"/>
    </location>
</feature>
<accession>A0A7W8VCV7</accession>
<evidence type="ECO:0000256" key="4">
    <source>
        <dbReference type="ARBA" id="ARBA00022692"/>
    </source>
</evidence>
<feature type="transmembrane region" description="Helical" evidence="7">
    <location>
        <begin position="281"/>
        <end position="305"/>
    </location>
</feature>
<dbReference type="Gene3D" id="1.20.1250.20">
    <property type="entry name" value="MFS general substrate transporter like domains"/>
    <property type="match status" value="2"/>
</dbReference>
<dbReference type="Pfam" id="PF07690">
    <property type="entry name" value="MFS_1"/>
    <property type="match status" value="1"/>
</dbReference>
<dbReference type="EMBL" id="JACHDB010000001">
    <property type="protein sequence ID" value="MBB5431622.1"/>
    <property type="molecule type" value="Genomic_DNA"/>
</dbReference>
<sequence>MSEIPAGEPTSSVEAVPLRTRRIVAGAAAATATVEWYEFFVFSVAAALVFGSLFFPEFSPVAGVLASFATFAVGFLARPLGGVVGGHLGDKYGRKPVLVWALVAMGVATTLIGLLPSYSAIGVAAPVALVVLRLVQGIAVGMQWGGAALLATEYAPPGRRGLYGSMVQMGVPIGLVLAYALFFAVGFATGDAAFMAWGWRIPFLLGSLVLVLAWLIHRTVEETPDFRAAAAQQAEPKSPLGDVLRNHKAIVLLAAFSFAVNTATFYILITGILDYATRELGVAFESILAVALGLSLFQLPLMPLAAAVSDRIGRIKVYTFGIIGLCLWAVPLFLLVDTGEIWIMAIGMFVAGIFLSIMYAPQAALFAELFDAEVRYTGASLGYQIASVVGGGLAPIVMVALLDATGTSMAVSAYLIGLGVLALLSVWLLVRNRERADRLRAASAAP</sequence>
<dbReference type="InterPro" id="IPR011701">
    <property type="entry name" value="MFS"/>
</dbReference>
<dbReference type="GO" id="GO:0022857">
    <property type="term" value="F:transmembrane transporter activity"/>
    <property type="evidence" value="ECO:0007669"/>
    <property type="project" value="InterPro"/>
</dbReference>
<feature type="transmembrane region" description="Helical" evidence="7">
    <location>
        <begin position="249"/>
        <end position="269"/>
    </location>
</feature>
<evidence type="ECO:0000256" key="5">
    <source>
        <dbReference type="ARBA" id="ARBA00022989"/>
    </source>
</evidence>
<dbReference type="GO" id="GO:0005886">
    <property type="term" value="C:plasma membrane"/>
    <property type="evidence" value="ECO:0007669"/>
    <property type="project" value="UniProtKB-SubCell"/>
</dbReference>
<gene>
    <name evidence="9" type="ORF">HDA36_001706</name>
</gene>
<comment type="caution">
    <text evidence="9">The sequence shown here is derived from an EMBL/GenBank/DDBJ whole genome shotgun (WGS) entry which is preliminary data.</text>
</comment>
<dbReference type="InterPro" id="IPR020846">
    <property type="entry name" value="MFS_dom"/>
</dbReference>
<dbReference type="PANTHER" id="PTHR43045:SF1">
    <property type="entry name" value="SHIKIMATE TRANSPORTER"/>
    <property type="match status" value="1"/>
</dbReference>
<dbReference type="AlphaFoldDB" id="A0A7W8VCV7"/>
<keyword evidence="6 7" id="KW-0472">Membrane</keyword>
<dbReference type="InterPro" id="IPR036259">
    <property type="entry name" value="MFS_trans_sf"/>
</dbReference>
<evidence type="ECO:0000259" key="8">
    <source>
        <dbReference type="PROSITE" id="PS50850"/>
    </source>
</evidence>
<evidence type="ECO:0000256" key="7">
    <source>
        <dbReference type="SAM" id="Phobius"/>
    </source>
</evidence>
<dbReference type="PANTHER" id="PTHR43045">
    <property type="entry name" value="SHIKIMATE TRANSPORTER"/>
    <property type="match status" value="1"/>
</dbReference>
<evidence type="ECO:0000256" key="3">
    <source>
        <dbReference type="ARBA" id="ARBA00022475"/>
    </source>
</evidence>
<evidence type="ECO:0000256" key="1">
    <source>
        <dbReference type="ARBA" id="ARBA00004651"/>
    </source>
</evidence>
<feature type="transmembrane region" description="Helical" evidence="7">
    <location>
        <begin position="381"/>
        <end position="402"/>
    </location>
</feature>
<feature type="transmembrane region" description="Helical" evidence="7">
    <location>
        <begin position="162"/>
        <end position="185"/>
    </location>
</feature>
<organism evidence="9 10">
    <name type="scientific">Nocardiopsis composta</name>
    <dbReference type="NCBI Taxonomy" id="157465"/>
    <lineage>
        <taxon>Bacteria</taxon>
        <taxon>Bacillati</taxon>
        <taxon>Actinomycetota</taxon>
        <taxon>Actinomycetes</taxon>
        <taxon>Streptosporangiales</taxon>
        <taxon>Nocardiopsidaceae</taxon>
        <taxon>Nocardiopsis</taxon>
    </lineage>
</organism>
<feature type="transmembrane region" description="Helical" evidence="7">
    <location>
        <begin position="197"/>
        <end position="217"/>
    </location>
</feature>